<evidence type="ECO:0000313" key="2">
    <source>
        <dbReference type="EMBL" id="QDT97508.1"/>
    </source>
</evidence>
<dbReference type="RefSeq" id="WP_144985852.1">
    <property type="nucleotide sequence ID" value="NZ_CP037920.1"/>
</dbReference>
<name>A0A517VWY9_9PLAN</name>
<keyword evidence="1" id="KW-1133">Transmembrane helix</keyword>
<dbReference type="AlphaFoldDB" id="A0A517VWY9"/>
<evidence type="ECO:0000313" key="3">
    <source>
        <dbReference type="Proteomes" id="UP000318704"/>
    </source>
</evidence>
<protein>
    <recommendedName>
        <fullName evidence="4">Zinc-finger domain-containing protein</fullName>
    </recommendedName>
</protein>
<keyword evidence="1" id="KW-0472">Membrane</keyword>
<evidence type="ECO:0000256" key="1">
    <source>
        <dbReference type="SAM" id="Phobius"/>
    </source>
</evidence>
<sequence length="195" mass="21195">MSDTSGNPVPNNSPDDLEWVAFQYVSNALSEQDLQRFEESLSERQDAREALATATQLIAGLKTIELTPVSLSGTVTSKQTALDPRSGSSSRVQYWTLLGCAVALLCSVSYLLSVSPYWTTTNSQIVENEPSQDDLGQLLDLWSESAEGRSTTVSSNSNTVQIDLIDQQASLAEVDTLEVPDWLYTAVSLPDESVN</sequence>
<organism evidence="2 3">
    <name type="scientific">Gimesia aquarii</name>
    <dbReference type="NCBI Taxonomy" id="2527964"/>
    <lineage>
        <taxon>Bacteria</taxon>
        <taxon>Pseudomonadati</taxon>
        <taxon>Planctomycetota</taxon>
        <taxon>Planctomycetia</taxon>
        <taxon>Planctomycetales</taxon>
        <taxon>Planctomycetaceae</taxon>
        <taxon>Gimesia</taxon>
    </lineage>
</organism>
<dbReference type="EMBL" id="CP037920">
    <property type="protein sequence ID" value="QDT97508.1"/>
    <property type="molecule type" value="Genomic_DNA"/>
</dbReference>
<gene>
    <name evidence="2" type="ORF">V144x_29830</name>
</gene>
<dbReference type="Proteomes" id="UP000318704">
    <property type="component" value="Chromosome"/>
</dbReference>
<accession>A0A517VWY9</accession>
<proteinExistence type="predicted"/>
<feature type="transmembrane region" description="Helical" evidence="1">
    <location>
        <begin position="94"/>
        <end position="118"/>
    </location>
</feature>
<evidence type="ECO:0008006" key="4">
    <source>
        <dbReference type="Google" id="ProtNLM"/>
    </source>
</evidence>
<keyword evidence="1" id="KW-0812">Transmembrane</keyword>
<reference evidence="2 3" key="1">
    <citation type="submission" date="2019-03" db="EMBL/GenBank/DDBJ databases">
        <title>Deep-cultivation of Planctomycetes and their phenomic and genomic characterization uncovers novel biology.</title>
        <authorList>
            <person name="Wiegand S."/>
            <person name="Jogler M."/>
            <person name="Boedeker C."/>
            <person name="Pinto D."/>
            <person name="Vollmers J."/>
            <person name="Rivas-Marin E."/>
            <person name="Kohn T."/>
            <person name="Peeters S.H."/>
            <person name="Heuer A."/>
            <person name="Rast P."/>
            <person name="Oberbeckmann S."/>
            <person name="Bunk B."/>
            <person name="Jeske O."/>
            <person name="Meyerdierks A."/>
            <person name="Storesund J.E."/>
            <person name="Kallscheuer N."/>
            <person name="Luecker S."/>
            <person name="Lage O.M."/>
            <person name="Pohl T."/>
            <person name="Merkel B.J."/>
            <person name="Hornburger P."/>
            <person name="Mueller R.-W."/>
            <person name="Bruemmer F."/>
            <person name="Labrenz M."/>
            <person name="Spormann A.M."/>
            <person name="Op den Camp H."/>
            <person name="Overmann J."/>
            <person name="Amann R."/>
            <person name="Jetten M.S.M."/>
            <person name="Mascher T."/>
            <person name="Medema M.H."/>
            <person name="Devos D.P."/>
            <person name="Kaster A.-K."/>
            <person name="Ovreas L."/>
            <person name="Rohde M."/>
            <person name="Galperin M.Y."/>
            <person name="Jogler C."/>
        </authorList>
    </citation>
    <scope>NUCLEOTIDE SEQUENCE [LARGE SCALE GENOMIC DNA]</scope>
    <source>
        <strain evidence="2 3">V144</strain>
    </source>
</reference>
<dbReference type="KEGG" id="gaw:V144x_29830"/>